<dbReference type="AlphaFoldDB" id="A0AAD8NQM4"/>
<proteinExistence type="predicted"/>
<organism evidence="2 3">
    <name type="scientific">Tagetes erecta</name>
    <name type="common">African marigold</name>
    <dbReference type="NCBI Taxonomy" id="13708"/>
    <lineage>
        <taxon>Eukaryota</taxon>
        <taxon>Viridiplantae</taxon>
        <taxon>Streptophyta</taxon>
        <taxon>Embryophyta</taxon>
        <taxon>Tracheophyta</taxon>
        <taxon>Spermatophyta</taxon>
        <taxon>Magnoliopsida</taxon>
        <taxon>eudicotyledons</taxon>
        <taxon>Gunneridae</taxon>
        <taxon>Pentapetalae</taxon>
        <taxon>asterids</taxon>
        <taxon>campanulids</taxon>
        <taxon>Asterales</taxon>
        <taxon>Asteraceae</taxon>
        <taxon>Asteroideae</taxon>
        <taxon>Heliantheae alliance</taxon>
        <taxon>Tageteae</taxon>
        <taxon>Tagetes</taxon>
    </lineage>
</organism>
<evidence type="ECO:0000313" key="2">
    <source>
        <dbReference type="EMBL" id="KAK1417121.1"/>
    </source>
</evidence>
<gene>
    <name evidence="2" type="ORF">QVD17_26243</name>
</gene>
<dbReference type="PANTHER" id="PTHR34130:SF13">
    <property type="entry name" value="DUF4005 DOMAIN-CONTAINING PROTEIN"/>
    <property type="match status" value="1"/>
</dbReference>
<keyword evidence="3" id="KW-1185">Reference proteome</keyword>
<feature type="region of interest" description="Disordered" evidence="1">
    <location>
        <begin position="27"/>
        <end position="51"/>
    </location>
</feature>
<protein>
    <submittedName>
        <fullName evidence="2">Uncharacterized protein</fullName>
    </submittedName>
</protein>
<comment type="caution">
    <text evidence="2">The sequence shown here is derived from an EMBL/GenBank/DDBJ whole genome shotgun (WGS) entry which is preliminary data.</text>
</comment>
<evidence type="ECO:0000313" key="3">
    <source>
        <dbReference type="Proteomes" id="UP001229421"/>
    </source>
</evidence>
<evidence type="ECO:0000256" key="1">
    <source>
        <dbReference type="SAM" id="MobiDB-lite"/>
    </source>
</evidence>
<reference evidence="2" key="1">
    <citation type="journal article" date="2023" name="bioRxiv">
        <title>Improved chromosome-level genome assembly for marigold (Tagetes erecta).</title>
        <authorList>
            <person name="Jiang F."/>
            <person name="Yuan L."/>
            <person name="Wang S."/>
            <person name="Wang H."/>
            <person name="Xu D."/>
            <person name="Wang A."/>
            <person name="Fan W."/>
        </authorList>
    </citation>
    <scope>NUCLEOTIDE SEQUENCE</scope>
    <source>
        <strain evidence="2">WSJ</strain>
        <tissue evidence="2">Leaf</tissue>
    </source>
</reference>
<accession>A0AAD8NQM4</accession>
<name>A0AAD8NQM4_TARER</name>
<dbReference type="PANTHER" id="PTHR34130">
    <property type="entry name" value="OS08G0243800 PROTEIN"/>
    <property type="match status" value="1"/>
</dbReference>
<dbReference type="Proteomes" id="UP001229421">
    <property type="component" value="Unassembled WGS sequence"/>
</dbReference>
<feature type="compositionally biased region" description="Basic and acidic residues" evidence="1">
    <location>
        <begin position="27"/>
        <end position="40"/>
    </location>
</feature>
<sequence length="238" mass="26924">MDHIVNEDDHGQELEALETLSLTDFPLTEHRDSDDQDHNIHASPSPATDQDLFEFGSSGIKQHMMNMSHAEDIISFGKLIPIKDQQPPKTQNDIKRNEKHIIHSGRCESMRELKSNTNKKTASQLFRNSYSLDYKKLNRNNISKLSYEATCDIYANRNSLSTKSSSSRWTDLVFAPLNKVPPEMDLRDIRNRQIVQSTSNRFSFNGASGDHHRKTSWGVLGFLSCKSSGSVAVTMPLS</sequence>
<dbReference type="EMBL" id="JAUHHV010000007">
    <property type="protein sequence ID" value="KAK1417121.1"/>
    <property type="molecule type" value="Genomic_DNA"/>
</dbReference>